<gene>
    <name evidence="1" type="ORF">BO66DRAFT_141306</name>
</gene>
<proteinExistence type="predicted"/>
<accession>A0ACD1H2T1</accession>
<sequence length="173" mass="19856">MPIPQPYVATISFLSRVCPVSFLPSPFHLSYFYTFAKLLYFRDTTAYTLHRLFPIQCAKMSAETTIAVPPPPDQPNPTDRDVTDKEQHAAQTIQVRLNFNLLRTLSASLTYFFAQESIPRLSYAERVTRARTLAALTEHIATNRGRQRSRMASDTPTVRAQRHQRSRQRRPCA</sequence>
<evidence type="ECO:0000313" key="1">
    <source>
        <dbReference type="EMBL" id="RAH67868.1"/>
    </source>
</evidence>
<dbReference type="EMBL" id="KZ824971">
    <property type="protein sequence ID" value="RAH67868.1"/>
    <property type="molecule type" value="Genomic_DNA"/>
</dbReference>
<dbReference type="Proteomes" id="UP000249661">
    <property type="component" value="Unassembled WGS sequence"/>
</dbReference>
<name>A0ACD1H2T1_9EURO</name>
<evidence type="ECO:0000313" key="2">
    <source>
        <dbReference type="Proteomes" id="UP000249661"/>
    </source>
</evidence>
<organism evidence="1 2">
    <name type="scientific">Aspergillus aculeatinus CBS 121060</name>
    <dbReference type="NCBI Taxonomy" id="1448322"/>
    <lineage>
        <taxon>Eukaryota</taxon>
        <taxon>Fungi</taxon>
        <taxon>Dikarya</taxon>
        <taxon>Ascomycota</taxon>
        <taxon>Pezizomycotina</taxon>
        <taxon>Eurotiomycetes</taxon>
        <taxon>Eurotiomycetidae</taxon>
        <taxon>Eurotiales</taxon>
        <taxon>Aspergillaceae</taxon>
        <taxon>Aspergillus</taxon>
        <taxon>Aspergillus subgen. Circumdati</taxon>
    </lineage>
</organism>
<protein>
    <submittedName>
        <fullName evidence="1">Uncharacterized protein</fullName>
    </submittedName>
</protein>
<keyword evidence="2" id="KW-1185">Reference proteome</keyword>
<reference evidence="1" key="1">
    <citation type="submission" date="2018-02" db="EMBL/GenBank/DDBJ databases">
        <title>The genomes of Aspergillus section Nigri reveals drivers in fungal speciation.</title>
        <authorList>
            <consortium name="DOE Joint Genome Institute"/>
            <person name="Vesth T.C."/>
            <person name="Nybo J."/>
            <person name="Theobald S."/>
            <person name="Brandl J."/>
            <person name="Frisvad J.C."/>
            <person name="Nielsen K.F."/>
            <person name="Lyhne E.K."/>
            <person name="Kogle M.E."/>
            <person name="Kuo A."/>
            <person name="Riley R."/>
            <person name="Clum A."/>
            <person name="Nolan M."/>
            <person name="Lipzen A."/>
            <person name="Salamov A."/>
            <person name="Henrissat B."/>
            <person name="Wiebenga A."/>
            <person name="De vries R.P."/>
            <person name="Grigoriev I.V."/>
            <person name="Mortensen U.H."/>
            <person name="Andersen M.R."/>
            <person name="Baker S.E."/>
        </authorList>
    </citation>
    <scope>NUCLEOTIDE SEQUENCE</scope>
    <source>
        <strain evidence="1">CBS 121060</strain>
    </source>
</reference>